<dbReference type="InterPro" id="IPR053146">
    <property type="entry name" value="QDO-like"/>
</dbReference>
<accession>A0A7Z0TXW0</accession>
<protein>
    <submittedName>
        <fullName evidence="2">Cupin domain-containing protein</fullName>
    </submittedName>
</protein>
<evidence type="ECO:0000313" key="3">
    <source>
        <dbReference type="Proteomes" id="UP000589896"/>
    </source>
</evidence>
<sequence length="138" mass="15021">MTETARSSIVLRPGQGRGYRMGGMSAQFKADEGETAGRYSISEWWLEPDTQGPGAHSHPEDDAFYVLEGTMSFLIDDEWIDCPKGSFVLAPAGATHDFQNRGSVRAGVLNLSVPGGFERSMGMIVDWFAKHPPGRATV</sequence>
<evidence type="ECO:0000313" key="2">
    <source>
        <dbReference type="EMBL" id="NYZ61747.1"/>
    </source>
</evidence>
<reference evidence="2 3" key="1">
    <citation type="submission" date="2020-07" db="EMBL/GenBank/DDBJ databases">
        <title>isolation of Luteimonas sp. SJ-16.</title>
        <authorList>
            <person name="Huang X.-X."/>
            <person name="Xu L."/>
            <person name="Sun J.-Q."/>
        </authorList>
    </citation>
    <scope>NUCLEOTIDE SEQUENCE [LARGE SCALE GENOMIC DNA]</scope>
    <source>
        <strain evidence="2 3">SJ-16</strain>
    </source>
</reference>
<feature type="domain" description="Cupin type-2" evidence="1">
    <location>
        <begin position="46"/>
        <end position="108"/>
    </location>
</feature>
<evidence type="ECO:0000259" key="1">
    <source>
        <dbReference type="Pfam" id="PF07883"/>
    </source>
</evidence>
<dbReference type="Proteomes" id="UP000589896">
    <property type="component" value="Unassembled WGS sequence"/>
</dbReference>
<proteinExistence type="predicted"/>
<organism evidence="2 3">
    <name type="scientific">Luteimonas deserti</name>
    <dbReference type="NCBI Taxonomy" id="2752306"/>
    <lineage>
        <taxon>Bacteria</taxon>
        <taxon>Pseudomonadati</taxon>
        <taxon>Pseudomonadota</taxon>
        <taxon>Gammaproteobacteria</taxon>
        <taxon>Lysobacterales</taxon>
        <taxon>Lysobacteraceae</taxon>
        <taxon>Luteimonas</taxon>
    </lineage>
</organism>
<dbReference type="Gene3D" id="2.60.120.10">
    <property type="entry name" value="Jelly Rolls"/>
    <property type="match status" value="1"/>
</dbReference>
<dbReference type="RefSeq" id="WP_180543618.1">
    <property type="nucleotide sequence ID" value="NZ_JACCJZ010000008.1"/>
</dbReference>
<dbReference type="PANTHER" id="PTHR36440">
    <property type="entry name" value="PUTATIVE (AFU_ORTHOLOGUE AFUA_8G07350)-RELATED"/>
    <property type="match status" value="1"/>
</dbReference>
<dbReference type="Pfam" id="PF07883">
    <property type="entry name" value="Cupin_2"/>
    <property type="match status" value="1"/>
</dbReference>
<dbReference type="EMBL" id="JACCJZ010000008">
    <property type="protein sequence ID" value="NYZ61747.1"/>
    <property type="molecule type" value="Genomic_DNA"/>
</dbReference>
<dbReference type="SUPFAM" id="SSF51182">
    <property type="entry name" value="RmlC-like cupins"/>
    <property type="match status" value="1"/>
</dbReference>
<gene>
    <name evidence="2" type="ORF">H0E82_03070</name>
</gene>
<keyword evidence="3" id="KW-1185">Reference proteome</keyword>
<comment type="caution">
    <text evidence="2">The sequence shown here is derived from an EMBL/GenBank/DDBJ whole genome shotgun (WGS) entry which is preliminary data.</text>
</comment>
<dbReference type="InterPro" id="IPR013096">
    <property type="entry name" value="Cupin_2"/>
</dbReference>
<dbReference type="InterPro" id="IPR014710">
    <property type="entry name" value="RmlC-like_jellyroll"/>
</dbReference>
<dbReference type="AlphaFoldDB" id="A0A7Z0TXW0"/>
<name>A0A7Z0TXW0_9GAMM</name>
<dbReference type="InterPro" id="IPR011051">
    <property type="entry name" value="RmlC_Cupin_sf"/>
</dbReference>
<dbReference type="PANTHER" id="PTHR36440:SF1">
    <property type="entry name" value="PUTATIVE (AFU_ORTHOLOGUE AFUA_8G07350)-RELATED"/>
    <property type="match status" value="1"/>
</dbReference>